<evidence type="ECO:0000313" key="5">
    <source>
        <dbReference type="Proteomes" id="UP000031036"/>
    </source>
</evidence>
<dbReference type="AlphaFoldDB" id="A0A0B2VPU6"/>
<gene>
    <name evidence="4" type="ORF">Tcan_05386</name>
</gene>
<feature type="region of interest" description="Disordered" evidence="2">
    <location>
        <begin position="393"/>
        <end position="415"/>
    </location>
</feature>
<dbReference type="OrthoDB" id="5866995at2759"/>
<dbReference type="STRING" id="6265.A0A0B2VPU6"/>
<keyword evidence="3" id="KW-1133">Transmembrane helix</keyword>
<protein>
    <submittedName>
        <fullName evidence="4">Uncharacterized protein</fullName>
    </submittedName>
</protein>
<proteinExistence type="predicted"/>
<evidence type="ECO:0000313" key="4">
    <source>
        <dbReference type="EMBL" id="KHN83364.1"/>
    </source>
</evidence>
<sequence>MENLLDAMRFREELDLERRRKRRLLKTKRRVSAWLMKTHANESQKYWHSSPQLIVSNSTTVRSTSYIPEIVVTPNSEDALSIANMCRSRTPSLSLMFDFGNPSRKTPRSAQSELNLSRDLSNLDFVEKPVINVKPNVTVTFDTSLRHSSLHTVDYQRSDSDTLLVKVRKLKAIKTMAMADSVGSIDSTIVASIYVIRLSFAPIHLVVLSLLSPCVCFAETVLERTCLALTRTFGLVVYNSCEVHNVDPRCLTGQQGRDDVLVMKNAVNIADSDPLGCICVINASNECLMSVGMLVRTANAQLWRNHKTSSEYLAGADFYTVVILSLFASIISLLLIRAIKPNETLDDQVTILLNSMRVRVEIEDSVRQRRKLREAKEKAQRWLQEAKQRSAKSFSFRKTRSTSESETMRATSEEVYEVRKASKQLSLPRNAAGPGHKSHPPRLHPYGRAASHLGFVPEIVVTPEIVIQRPTAATPVESASRGRRLSRYILLAKRLSLSNESPSSSVEIA</sequence>
<evidence type="ECO:0000256" key="1">
    <source>
        <dbReference type="SAM" id="Coils"/>
    </source>
</evidence>
<reference evidence="4 5" key="1">
    <citation type="submission" date="2014-11" db="EMBL/GenBank/DDBJ databases">
        <title>Genetic blueprint of the zoonotic pathogen Toxocara canis.</title>
        <authorList>
            <person name="Zhu X.-Q."/>
            <person name="Korhonen P.K."/>
            <person name="Cai H."/>
            <person name="Young N.D."/>
            <person name="Nejsum P."/>
            <person name="von Samson-Himmelstjerna G."/>
            <person name="Boag P.R."/>
            <person name="Tan P."/>
            <person name="Li Q."/>
            <person name="Min J."/>
            <person name="Yang Y."/>
            <person name="Wang X."/>
            <person name="Fang X."/>
            <person name="Hall R.S."/>
            <person name="Hofmann A."/>
            <person name="Sternberg P.W."/>
            <person name="Jex A.R."/>
            <person name="Gasser R.B."/>
        </authorList>
    </citation>
    <scope>NUCLEOTIDE SEQUENCE [LARGE SCALE GENOMIC DNA]</scope>
    <source>
        <strain evidence="4">PN_DK_2014</strain>
    </source>
</reference>
<dbReference type="EMBL" id="JPKZ01001201">
    <property type="protein sequence ID" value="KHN83364.1"/>
    <property type="molecule type" value="Genomic_DNA"/>
</dbReference>
<name>A0A0B2VPU6_TOXCA</name>
<keyword evidence="3" id="KW-0812">Transmembrane</keyword>
<feature type="coiled-coil region" evidence="1">
    <location>
        <begin position="365"/>
        <end position="392"/>
    </location>
</feature>
<accession>A0A0B2VPU6</accession>
<keyword evidence="3" id="KW-0472">Membrane</keyword>
<organism evidence="4 5">
    <name type="scientific">Toxocara canis</name>
    <name type="common">Canine roundworm</name>
    <dbReference type="NCBI Taxonomy" id="6265"/>
    <lineage>
        <taxon>Eukaryota</taxon>
        <taxon>Metazoa</taxon>
        <taxon>Ecdysozoa</taxon>
        <taxon>Nematoda</taxon>
        <taxon>Chromadorea</taxon>
        <taxon>Rhabditida</taxon>
        <taxon>Spirurina</taxon>
        <taxon>Ascaridomorpha</taxon>
        <taxon>Ascaridoidea</taxon>
        <taxon>Toxocaridae</taxon>
        <taxon>Toxocara</taxon>
    </lineage>
</organism>
<keyword evidence="5" id="KW-1185">Reference proteome</keyword>
<evidence type="ECO:0000256" key="2">
    <source>
        <dbReference type="SAM" id="MobiDB-lite"/>
    </source>
</evidence>
<keyword evidence="1" id="KW-0175">Coiled coil</keyword>
<comment type="caution">
    <text evidence="4">The sequence shown here is derived from an EMBL/GenBank/DDBJ whole genome shotgun (WGS) entry which is preliminary data.</text>
</comment>
<evidence type="ECO:0000256" key="3">
    <source>
        <dbReference type="SAM" id="Phobius"/>
    </source>
</evidence>
<feature type="transmembrane region" description="Helical" evidence="3">
    <location>
        <begin position="318"/>
        <end position="336"/>
    </location>
</feature>
<dbReference type="Proteomes" id="UP000031036">
    <property type="component" value="Unassembled WGS sequence"/>
</dbReference>